<evidence type="ECO:0000313" key="4">
    <source>
        <dbReference type="Proteomes" id="UP000070544"/>
    </source>
</evidence>
<dbReference type="AlphaFoldDB" id="A0A139B090"/>
<feature type="region of interest" description="Disordered" evidence="1">
    <location>
        <begin position="389"/>
        <end position="412"/>
    </location>
</feature>
<protein>
    <recommendedName>
        <fullName evidence="2">O-acyltransferase WSD1-like N-terminal domain-containing protein</fullName>
    </recommendedName>
</protein>
<reference evidence="3 4" key="1">
    <citation type="journal article" date="2015" name="Genome Biol. Evol.">
        <title>Phylogenomic analyses indicate that early fungi evolved digesting cell walls of algal ancestors of land plants.</title>
        <authorList>
            <person name="Chang Y."/>
            <person name="Wang S."/>
            <person name="Sekimoto S."/>
            <person name="Aerts A.L."/>
            <person name="Choi C."/>
            <person name="Clum A."/>
            <person name="LaButti K.M."/>
            <person name="Lindquist E.A."/>
            <person name="Yee Ngan C."/>
            <person name="Ohm R.A."/>
            <person name="Salamov A.A."/>
            <person name="Grigoriev I.V."/>
            <person name="Spatafora J.W."/>
            <person name="Berbee M.L."/>
        </authorList>
    </citation>
    <scope>NUCLEOTIDE SEQUENCE [LARGE SCALE GENOMIC DNA]</scope>
    <source>
        <strain evidence="3 4">JEL478</strain>
    </source>
</reference>
<sequence length="412" mass="46468">MFIYLEKPYWPMTVAGLYMFLKRIDPDVIKHQIAGYVLRHGAPVISRIVKNDDGPFPLRLFGRLYFDIATFDLDNHFEILCISVKDEPGNDEAIQSACSKIMSLPWNYTRPLWKVFSLDGLQSPSGEEKCALFWSAHHVSADGQGYIRALLSYVATLDPVTGLPPNIPNHSDTADISSLQYHAGKVYGNNHHDGHVGQTLADSTWTIFLRVSPKLLAEGMWYRGGLKSICGVIVVSTWIDEWRSRCGVWTLFVRTKELTENSSQPGIVNYLDDQGELKDSTFTLLVPVSLHSANDISLLNQSTGWRFFLISPYVFIFFESNHIAKSVNDLTTLAWVSEWPYAGHVAFGVTVIQDRASEKLWSQGEARKLVCSFERALAQLIAKAKDMEDTRTATLPPEKHDVLRVKKGEKEE</sequence>
<dbReference type="GO" id="GO:0004144">
    <property type="term" value="F:diacylglycerol O-acyltransferase activity"/>
    <property type="evidence" value="ECO:0007669"/>
    <property type="project" value="InterPro"/>
</dbReference>
<dbReference type="OrthoDB" id="619536at2759"/>
<dbReference type="GO" id="GO:0045017">
    <property type="term" value="P:glycerolipid biosynthetic process"/>
    <property type="evidence" value="ECO:0007669"/>
    <property type="project" value="InterPro"/>
</dbReference>
<evidence type="ECO:0000259" key="2">
    <source>
        <dbReference type="Pfam" id="PF03007"/>
    </source>
</evidence>
<dbReference type="STRING" id="1344416.A0A139B090"/>
<feature type="domain" description="O-acyltransferase WSD1-like N-terminal" evidence="2">
    <location>
        <begin position="1"/>
        <end position="175"/>
    </location>
</feature>
<accession>A0A139B090</accession>
<evidence type="ECO:0000313" key="3">
    <source>
        <dbReference type="EMBL" id="KXS22360.1"/>
    </source>
</evidence>
<keyword evidence="4" id="KW-1185">Reference proteome</keyword>
<dbReference type="Proteomes" id="UP000070544">
    <property type="component" value="Unassembled WGS sequence"/>
</dbReference>
<evidence type="ECO:0000256" key="1">
    <source>
        <dbReference type="SAM" id="MobiDB-lite"/>
    </source>
</evidence>
<dbReference type="EMBL" id="KQ965731">
    <property type="protein sequence ID" value="KXS22360.1"/>
    <property type="molecule type" value="Genomic_DNA"/>
</dbReference>
<gene>
    <name evidence="3" type="ORF">M427DRAFT_486269</name>
</gene>
<dbReference type="InterPro" id="IPR004255">
    <property type="entry name" value="O-acyltransferase_WSD1_N"/>
</dbReference>
<name>A0A139B090_GONPJ</name>
<organism evidence="3 4">
    <name type="scientific">Gonapodya prolifera (strain JEL478)</name>
    <name type="common">Monoblepharis prolifera</name>
    <dbReference type="NCBI Taxonomy" id="1344416"/>
    <lineage>
        <taxon>Eukaryota</taxon>
        <taxon>Fungi</taxon>
        <taxon>Fungi incertae sedis</taxon>
        <taxon>Chytridiomycota</taxon>
        <taxon>Chytridiomycota incertae sedis</taxon>
        <taxon>Monoblepharidomycetes</taxon>
        <taxon>Monoblepharidales</taxon>
        <taxon>Gonapodyaceae</taxon>
        <taxon>Gonapodya</taxon>
    </lineage>
</organism>
<dbReference type="Pfam" id="PF03007">
    <property type="entry name" value="WS_DGAT_cat"/>
    <property type="match status" value="1"/>
</dbReference>
<proteinExistence type="predicted"/>